<evidence type="ECO:0000313" key="2">
    <source>
        <dbReference type="WBParaSite" id="ES5_v2.g26818.t1"/>
    </source>
</evidence>
<reference evidence="2" key="1">
    <citation type="submission" date="2022-11" db="UniProtKB">
        <authorList>
            <consortium name="WormBaseParasite"/>
        </authorList>
    </citation>
    <scope>IDENTIFICATION</scope>
</reference>
<sequence>MKKLTSMVRNTPHIVDNILFVAYSDLPELAPIEYLRDVTSLCALVEFENSPEFDIQLRFLVSVFLIVFASL</sequence>
<name>A0AC34GBB4_9BILA</name>
<dbReference type="WBParaSite" id="ES5_v2.g26818.t1">
    <property type="protein sequence ID" value="ES5_v2.g26818.t1"/>
    <property type="gene ID" value="ES5_v2.g26818"/>
</dbReference>
<evidence type="ECO:0000313" key="1">
    <source>
        <dbReference type="Proteomes" id="UP000887579"/>
    </source>
</evidence>
<accession>A0AC34GBB4</accession>
<proteinExistence type="predicted"/>
<dbReference type="Proteomes" id="UP000887579">
    <property type="component" value="Unplaced"/>
</dbReference>
<organism evidence="1 2">
    <name type="scientific">Panagrolaimus sp. ES5</name>
    <dbReference type="NCBI Taxonomy" id="591445"/>
    <lineage>
        <taxon>Eukaryota</taxon>
        <taxon>Metazoa</taxon>
        <taxon>Ecdysozoa</taxon>
        <taxon>Nematoda</taxon>
        <taxon>Chromadorea</taxon>
        <taxon>Rhabditida</taxon>
        <taxon>Tylenchina</taxon>
        <taxon>Panagrolaimomorpha</taxon>
        <taxon>Panagrolaimoidea</taxon>
        <taxon>Panagrolaimidae</taxon>
        <taxon>Panagrolaimus</taxon>
    </lineage>
</organism>
<protein>
    <submittedName>
        <fullName evidence="2">Uncharacterized protein</fullName>
    </submittedName>
</protein>